<name>A0A4Y2QRG3_ARAVE</name>
<comment type="caution">
    <text evidence="1">The sequence shown here is derived from an EMBL/GenBank/DDBJ whole genome shotgun (WGS) entry which is preliminary data.</text>
</comment>
<evidence type="ECO:0000313" key="1">
    <source>
        <dbReference type="EMBL" id="GBN65858.1"/>
    </source>
</evidence>
<sequence>MKWCQRFQDGRTDLTDAERQGRPTTTLFSRIIHETIKSASIRFYFKGFIAVNFTFPEPFGSPDMKVEVKVQQQREKNNKREKMQETSFCVVL</sequence>
<dbReference type="Proteomes" id="UP000499080">
    <property type="component" value="Unassembled WGS sequence"/>
</dbReference>
<protein>
    <recommendedName>
        <fullName evidence="3">Mos1 transposase HTH domain-containing protein</fullName>
    </recommendedName>
</protein>
<dbReference type="OrthoDB" id="10017160at2759"/>
<organism evidence="1 2">
    <name type="scientific">Araneus ventricosus</name>
    <name type="common">Orbweaver spider</name>
    <name type="synonym">Epeira ventricosa</name>
    <dbReference type="NCBI Taxonomy" id="182803"/>
    <lineage>
        <taxon>Eukaryota</taxon>
        <taxon>Metazoa</taxon>
        <taxon>Ecdysozoa</taxon>
        <taxon>Arthropoda</taxon>
        <taxon>Chelicerata</taxon>
        <taxon>Arachnida</taxon>
        <taxon>Araneae</taxon>
        <taxon>Araneomorphae</taxon>
        <taxon>Entelegynae</taxon>
        <taxon>Araneoidea</taxon>
        <taxon>Araneidae</taxon>
        <taxon>Araneus</taxon>
    </lineage>
</organism>
<evidence type="ECO:0000313" key="2">
    <source>
        <dbReference type="Proteomes" id="UP000499080"/>
    </source>
</evidence>
<reference evidence="1 2" key="1">
    <citation type="journal article" date="2019" name="Sci. Rep.">
        <title>Orb-weaving spider Araneus ventricosus genome elucidates the spidroin gene catalogue.</title>
        <authorList>
            <person name="Kono N."/>
            <person name="Nakamura H."/>
            <person name="Ohtoshi R."/>
            <person name="Moran D.A.P."/>
            <person name="Shinohara A."/>
            <person name="Yoshida Y."/>
            <person name="Fujiwara M."/>
            <person name="Mori M."/>
            <person name="Tomita M."/>
            <person name="Arakawa K."/>
        </authorList>
    </citation>
    <scope>NUCLEOTIDE SEQUENCE [LARGE SCALE GENOMIC DNA]</scope>
</reference>
<keyword evidence="2" id="KW-1185">Reference proteome</keyword>
<gene>
    <name evidence="1" type="ORF">AVEN_140068_1</name>
</gene>
<accession>A0A4Y2QRG3</accession>
<proteinExistence type="predicted"/>
<dbReference type="AlphaFoldDB" id="A0A4Y2QRG3"/>
<evidence type="ECO:0008006" key="3">
    <source>
        <dbReference type="Google" id="ProtNLM"/>
    </source>
</evidence>
<dbReference type="EMBL" id="BGPR01014586">
    <property type="protein sequence ID" value="GBN65858.1"/>
    <property type="molecule type" value="Genomic_DNA"/>
</dbReference>